<dbReference type="EMBL" id="MKZO01000031">
    <property type="protein sequence ID" value="OLS61557.1"/>
    <property type="molecule type" value="Genomic_DNA"/>
</dbReference>
<dbReference type="RefSeq" id="WP_075804403.1">
    <property type="nucleotide sequence ID" value="NZ_MKZO01000031.1"/>
</dbReference>
<dbReference type="Proteomes" id="UP000186736">
    <property type="component" value="Unassembled WGS sequence"/>
</dbReference>
<dbReference type="OrthoDB" id="6897363at2"/>
<sequence>MSEGFESKGFLSPDIECFKGENITKYASEFSGAREISDVAQQMFMALPMSDLPVPIIASIIFIERSVRGCQAAIILCELGLIQEAQVLIRTATETLFASAALVSDDNAYNRMALASDYEDMTQARGMINYPASDLTDDHKCMLEEVISRARDGASKYPIYEAARTAGLLPMYETFYRGLSSLASHATFRSLDRSFVDNGEELSISLGPTDHQLIFTLGLVRTCFTEIIKCIMRIQDAIKLEA</sequence>
<organism evidence="1 2">
    <name type="scientific">Pseudomonas putida</name>
    <name type="common">Arthrobacter siderocapsulatus</name>
    <dbReference type="NCBI Taxonomy" id="303"/>
    <lineage>
        <taxon>Bacteria</taxon>
        <taxon>Pseudomonadati</taxon>
        <taxon>Pseudomonadota</taxon>
        <taxon>Gammaproteobacteria</taxon>
        <taxon>Pseudomonadales</taxon>
        <taxon>Pseudomonadaceae</taxon>
        <taxon>Pseudomonas</taxon>
    </lineage>
</organism>
<dbReference type="AlphaFoldDB" id="A0A1Q9R2D3"/>
<dbReference type="InterPro" id="IPR043733">
    <property type="entry name" value="DUF5677"/>
</dbReference>
<comment type="caution">
    <text evidence="1">The sequence shown here is derived from an EMBL/GenBank/DDBJ whole genome shotgun (WGS) entry which is preliminary data.</text>
</comment>
<name>A0A1Q9R2D3_PSEPU</name>
<evidence type="ECO:0000313" key="1">
    <source>
        <dbReference type="EMBL" id="OLS61557.1"/>
    </source>
</evidence>
<dbReference type="Pfam" id="PF18928">
    <property type="entry name" value="DUF5677"/>
    <property type="match status" value="1"/>
</dbReference>
<evidence type="ECO:0000313" key="2">
    <source>
        <dbReference type="Proteomes" id="UP000186736"/>
    </source>
</evidence>
<reference evidence="1 2" key="1">
    <citation type="submission" date="2016-10" db="EMBL/GenBank/DDBJ databases">
        <title>Genome Sequence of Pseudomonas putida GM4FR.</title>
        <authorList>
            <person name="Poehlein A."/>
            <person name="Wemheuer F."/>
            <person name="Hollensteiner J."/>
            <person name="Wemheuer B."/>
        </authorList>
    </citation>
    <scope>NUCLEOTIDE SEQUENCE [LARGE SCALE GENOMIC DNA]</scope>
    <source>
        <strain evidence="1 2">GM4FR</strain>
    </source>
</reference>
<proteinExistence type="predicted"/>
<accession>A0A1Q9R2D3</accession>
<protein>
    <submittedName>
        <fullName evidence="1">Uncharacterized protein</fullName>
    </submittedName>
</protein>
<gene>
    <name evidence="1" type="ORF">PSEMO_36240</name>
</gene>